<evidence type="ECO:0000256" key="1">
    <source>
        <dbReference type="ARBA" id="ARBA00006540"/>
    </source>
</evidence>
<evidence type="ECO:0000256" key="3">
    <source>
        <dbReference type="ARBA" id="ARBA00022884"/>
    </source>
</evidence>
<dbReference type="PANTHER" id="PTHR11229:SF16">
    <property type="entry name" value="LARGE RIBOSOMAL SUBUNIT PROTEIN UL3C"/>
    <property type="match status" value="1"/>
</dbReference>
<comment type="similarity">
    <text evidence="1 7">Belongs to the universal ribosomal protein uL3 family.</text>
</comment>
<dbReference type="Gene3D" id="2.40.30.10">
    <property type="entry name" value="Translation factors"/>
    <property type="match status" value="1"/>
</dbReference>
<dbReference type="Proteomes" id="UP000006462">
    <property type="component" value="Unassembled WGS sequence"/>
</dbReference>
<keyword evidence="9" id="KW-1185">Reference proteome</keyword>
<keyword evidence="3 7" id="KW-0694">RNA-binding</keyword>
<dbReference type="Pfam" id="PF00297">
    <property type="entry name" value="Ribosomal_L3"/>
    <property type="match status" value="1"/>
</dbReference>
<evidence type="ECO:0000313" key="9">
    <source>
        <dbReference type="Proteomes" id="UP000006462"/>
    </source>
</evidence>
<dbReference type="GO" id="GO:0005840">
    <property type="term" value="C:ribosome"/>
    <property type="evidence" value="ECO:0007669"/>
    <property type="project" value="UniProtKB-KW"/>
</dbReference>
<evidence type="ECO:0000256" key="5">
    <source>
        <dbReference type="ARBA" id="ARBA00023274"/>
    </source>
</evidence>
<dbReference type="PANTHER" id="PTHR11229">
    <property type="entry name" value="50S RIBOSOMAL PROTEIN L3"/>
    <property type="match status" value="1"/>
</dbReference>
<evidence type="ECO:0000256" key="4">
    <source>
        <dbReference type="ARBA" id="ARBA00022980"/>
    </source>
</evidence>
<dbReference type="SUPFAM" id="SSF50447">
    <property type="entry name" value="Translation proteins"/>
    <property type="match status" value="1"/>
</dbReference>
<protein>
    <recommendedName>
        <fullName evidence="6 7">Large ribosomal subunit protein uL3</fullName>
    </recommendedName>
</protein>
<reference evidence="8 9" key="1">
    <citation type="submission" date="2009-12" db="EMBL/GenBank/DDBJ databases">
        <authorList>
            <person name="Shrivastava S."/>
            <person name="Madupu R."/>
            <person name="Durkin A.S."/>
            <person name="Torralba M."/>
            <person name="Methe B."/>
            <person name="Sutton G.G."/>
            <person name="Strausberg R.L."/>
            <person name="Nelson K.E."/>
        </authorList>
    </citation>
    <scope>NUCLEOTIDE SEQUENCE [LARGE SCALE GENOMIC DNA]</scope>
    <source>
        <strain evidence="8 9">W5455</strain>
    </source>
</reference>
<evidence type="ECO:0000256" key="6">
    <source>
        <dbReference type="ARBA" id="ARBA00035243"/>
    </source>
</evidence>
<comment type="subunit">
    <text evidence="7">Part of the 50S ribosomal subunit. Forms a cluster with proteins L14 and L19.</text>
</comment>
<sequence>MSLGILGQKLGMTRVFNEAGQSVPVTVIAAGPCPVVDVRTPEKNGYSAILLGLGERKPRKVTKPLQGMYDRCGVRPCRWLREFRIENSAEYKAGQIVDVAVFAEGETVSVTGTSKGKGFAGVMKRWNFGGLQASHGVSVSHRKPASSGASSYPSHIFKGKAMPGHLGNERVTIKNLTVVAVDKENNLLLIKGAVPGAKNGLVLIHKQG</sequence>
<organism evidence="8 9">
    <name type="scientific">Pyramidobacter piscolens W5455</name>
    <dbReference type="NCBI Taxonomy" id="352165"/>
    <lineage>
        <taxon>Bacteria</taxon>
        <taxon>Thermotogati</taxon>
        <taxon>Synergistota</taxon>
        <taxon>Synergistia</taxon>
        <taxon>Synergistales</taxon>
        <taxon>Dethiosulfovibrionaceae</taxon>
        <taxon>Pyramidobacter</taxon>
    </lineage>
</organism>
<keyword evidence="8" id="KW-0418">Kinase</keyword>
<gene>
    <name evidence="7 8" type="primary">rplC</name>
    <name evidence="8" type="ORF">HMPREF7215_0917</name>
</gene>
<dbReference type="NCBIfam" id="TIGR03625">
    <property type="entry name" value="L3_bact"/>
    <property type="match status" value="1"/>
</dbReference>
<name>A0ABP2HS64_9BACT</name>
<evidence type="ECO:0000256" key="2">
    <source>
        <dbReference type="ARBA" id="ARBA00022730"/>
    </source>
</evidence>
<dbReference type="Gene3D" id="3.30.160.810">
    <property type="match status" value="1"/>
</dbReference>
<evidence type="ECO:0000313" key="8">
    <source>
        <dbReference type="EMBL" id="EFB90193.1"/>
    </source>
</evidence>
<dbReference type="InterPro" id="IPR019927">
    <property type="entry name" value="Ribosomal_uL3_bac/org-type"/>
</dbReference>
<dbReference type="InterPro" id="IPR000597">
    <property type="entry name" value="Ribosomal_uL3"/>
</dbReference>
<keyword evidence="8" id="KW-0808">Transferase</keyword>
<dbReference type="GO" id="GO:0016301">
    <property type="term" value="F:kinase activity"/>
    <property type="evidence" value="ECO:0007669"/>
    <property type="project" value="UniProtKB-KW"/>
</dbReference>
<evidence type="ECO:0000256" key="7">
    <source>
        <dbReference type="HAMAP-Rule" id="MF_01325"/>
    </source>
</evidence>
<dbReference type="InterPro" id="IPR009000">
    <property type="entry name" value="Transl_B-barrel_sf"/>
</dbReference>
<accession>A0ABP2HS64</accession>
<dbReference type="EMBL" id="ADFP01000093">
    <property type="protein sequence ID" value="EFB90193.1"/>
    <property type="molecule type" value="Genomic_DNA"/>
</dbReference>
<dbReference type="RefSeq" id="WP_009165424.1">
    <property type="nucleotide sequence ID" value="NZ_ADFP01000093.1"/>
</dbReference>
<proteinExistence type="inferred from homology"/>
<keyword evidence="5 7" id="KW-0687">Ribonucleoprotein</keyword>
<comment type="function">
    <text evidence="7">One of the primary rRNA binding proteins, it binds directly near the 3'-end of the 23S rRNA, where it nucleates assembly of the 50S subunit.</text>
</comment>
<keyword evidence="4 7" id="KW-0689">Ribosomal protein</keyword>
<keyword evidence="2 7" id="KW-0699">rRNA-binding</keyword>
<dbReference type="HAMAP" id="MF_01325_B">
    <property type="entry name" value="Ribosomal_uL3_B"/>
    <property type="match status" value="1"/>
</dbReference>
<comment type="caution">
    <text evidence="8">The sequence shown here is derived from an EMBL/GenBank/DDBJ whole genome shotgun (WGS) entry which is preliminary data.</text>
</comment>